<dbReference type="GO" id="GO:0005635">
    <property type="term" value="C:nuclear envelope"/>
    <property type="evidence" value="ECO:0007669"/>
    <property type="project" value="TreeGrafter"/>
</dbReference>
<keyword evidence="7" id="KW-0175">Coiled coil</keyword>
<dbReference type="PANTHER" id="PTHR23168">
    <property type="entry name" value="MITOTIC SPINDLE ASSEMBLY CHECKPOINT PROTEIN MAD1 MITOTIC ARREST DEFICIENT-LIKE PROTEIN 1"/>
    <property type="match status" value="1"/>
</dbReference>
<keyword evidence="6" id="KW-0131">Cell cycle</keyword>
<evidence type="ECO:0000256" key="1">
    <source>
        <dbReference type="ARBA" id="ARBA00004123"/>
    </source>
</evidence>
<name>A0A9D4RCS8_DREPO</name>
<protein>
    <recommendedName>
        <fullName evidence="10">Mitotic spindle assembly checkpoint protein MAD1</fullName>
    </recommendedName>
</protein>
<feature type="coiled-coil region" evidence="7">
    <location>
        <begin position="81"/>
        <end position="108"/>
    </location>
</feature>
<dbReference type="Gene3D" id="3.30.457.60">
    <property type="match status" value="1"/>
</dbReference>
<feature type="coiled-coil region" evidence="7">
    <location>
        <begin position="145"/>
        <end position="179"/>
    </location>
</feature>
<evidence type="ECO:0000256" key="4">
    <source>
        <dbReference type="ARBA" id="ARBA00022776"/>
    </source>
</evidence>
<feature type="coiled-coil region" evidence="7">
    <location>
        <begin position="287"/>
        <end position="338"/>
    </location>
</feature>
<dbReference type="SUPFAM" id="SSF75704">
    <property type="entry name" value="Mitotic arrest deficient-like 1, Mad1"/>
    <property type="match status" value="1"/>
</dbReference>
<dbReference type="GO" id="GO:0072686">
    <property type="term" value="C:mitotic spindle"/>
    <property type="evidence" value="ECO:0007669"/>
    <property type="project" value="TreeGrafter"/>
</dbReference>
<feature type="coiled-coil region" evidence="7">
    <location>
        <begin position="229"/>
        <end position="256"/>
    </location>
</feature>
<evidence type="ECO:0000313" key="8">
    <source>
        <dbReference type="EMBL" id="KAH3863656.1"/>
    </source>
</evidence>
<dbReference type="GO" id="GO:0051301">
    <property type="term" value="P:cell division"/>
    <property type="evidence" value="ECO:0007669"/>
    <property type="project" value="UniProtKB-KW"/>
</dbReference>
<evidence type="ECO:0000256" key="7">
    <source>
        <dbReference type="SAM" id="Coils"/>
    </source>
</evidence>
<dbReference type="InterPro" id="IPR008672">
    <property type="entry name" value="Mad1"/>
</dbReference>
<keyword evidence="9" id="KW-1185">Reference proteome</keyword>
<keyword evidence="5" id="KW-0539">Nucleus</keyword>
<comment type="caution">
    <text evidence="8">The sequence shown here is derived from an EMBL/GenBank/DDBJ whole genome shotgun (WGS) entry which is preliminary data.</text>
</comment>
<dbReference type="EMBL" id="JAIWYP010000002">
    <property type="protein sequence ID" value="KAH3863656.1"/>
    <property type="molecule type" value="Genomic_DNA"/>
</dbReference>
<dbReference type="Gene3D" id="1.20.5.170">
    <property type="match status" value="1"/>
</dbReference>
<dbReference type="AlphaFoldDB" id="A0A9D4RCS8"/>
<accession>A0A9D4RCS8</accession>
<keyword evidence="3" id="KW-0132">Cell division</keyword>
<dbReference type="GO" id="GO:0051315">
    <property type="term" value="P:attachment of mitotic spindle microtubules to kinetochore"/>
    <property type="evidence" value="ECO:0007669"/>
    <property type="project" value="TreeGrafter"/>
</dbReference>
<comment type="similarity">
    <text evidence="2">Belongs to the MAD1 family.</text>
</comment>
<dbReference type="Gene3D" id="6.10.250.90">
    <property type="match status" value="1"/>
</dbReference>
<proteinExistence type="inferred from homology"/>
<keyword evidence="4" id="KW-0498">Mitosis</keyword>
<feature type="coiled-coil region" evidence="7">
    <location>
        <begin position="454"/>
        <end position="646"/>
    </location>
</feature>
<comment type="subcellular location">
    <subcellularLocation>
        <location evidence="1">Nucleus</location>
    </subcellularLocation>
</comment>
<evidence type="ECO:0000256" key="2">
    <source>
        <dbReference type="ARBA" id="ARBA00008029"/>
    </source>
</evidence>
<dbReference type="Pfam" id="PF05557">
    <property type="entry name" value="MAD"/>
    <property type="match status" value="1"/>
</dbReference>
<reference evidence="8" key="2">
    <citation type="submission" date="2020-11" db="EMBL/GenBank/DDBJ databases">
        <authorList>
            <person name="McCartney M.A."/>
            <person name="Auch B."/>
            <person name="Kono T."/>
            <person name="Mallez S."/>
            <person name="Becker A."/>
            <person name="Gohl D.M."/>
            <person name="Silverstein K.A.T."/>
            <person name="Koren S."/>
            <person name="Bechman K.B."/>
            <person name="Herman A."/>
            <person name="Abrahante J.E."/>
            <person name="Garbe J."/>
        </authorList>
    </citation>
    <scope>NUCLEOTIDE SEQUENCE</scope>
    <source>
        <strain evidence="8">Duluth1</strain>
        <tissue evidence="8">Whole animal</tissue>
    </source>
</reference>
<evidence type="ECO:0000256" key="3">
    <source>
        <dbReference type="ARBA" id="ARBA00022618"/>
    </source>
</evidence>
<gene>
    <name evidence="8" type="ORF">DPMN_026645</name>
</gene>
<feature type="non-terminal residue" evidence="8">
    <location>
        <position position="691"/>
    </location>
</feature>
<dbReference type="Proteomes" id="UP000828390">
    <property type="component" value="Unassembled WGS sequence"/>
</dbReference>
<sequence>MMAFRDDNTTLIRMKRDFDAFISSHNDSRGVKQFKLDDIGNDSLNDRSAETTEAVSVQALLDKERQYKTKEAEYIHGKSELIRLKTKLSNLERENKQARIDLEQQLEKALTEKTHESNRVSVISSQLKRLEEKESAGRELLAECRRDLDRQRAKFDAQILALQKEKIQLSDELQQEKDACWEKITELKSEVMRRESELNICQCTLEETKAQLKLQSKRSADITSQMHECGELKLKITQYEQKVKELELQLSRLEEDSVVGKAMKSQLATFQHMERQNRKLLDENTYLKGIQENNLLLKEQHESMKAQVERLEAKLSNFHATMAENEELKQNLDKWENLDTSGHKLKSPTDLSKRVAELQNAEAIMLCHQGELQTNLNMKDVAVRSLQDQLSHQQTLLNNEKAKQNHQADLIKRLQRKLLLVTKERDGFKRIIDSYESEVTVSMSPSSTSAMNRVQLLEETVQGYKKQTETLERECAELGTRLEQAEKQCKQLELSLSEKQMKVAVSSSGLSSESDKQTILNLRERIVHLEKLLEQSEQDKNNLECRIEQRHLQGDYDPTKLKVLHLKMNPVDVELGRKREELTKLQEENARLRQRIKLLEENEGKIEDLTVAVEAKLKEPGSSKDIEEMRSQLSLAEMKNKRLMEAFKVKSQEVREVCYQLTGYKIDIPISNQYRLTSMYAESPSDFLLFQ</sequence>
<evidence type="ECO:0000313" key="9">
    <source>
        <dbReference type="Proteomes" id="UP000828390"/>
    </source>
</evidence>
<evidence type="ECO:0008006" key="10">
    <source>
        <dbReference type="Google" id="ProtNLM"/>
    </source>
</evidence>
<dbReference type="GO" id="GO:0007094">
    <property type="term" value="P:mitotic spindle assembly checkpoint signaling"/>
    <property type="evidence" value="ECO:0007669"/>
    <property type="project" value="InterPro"/>
</dbReference>
<dbReference type="PANTHER" id="PTHR23168:SF0">
    <property type="entry name" value="MITOTIC SPINDLE ASSEMBLY CHECKPOINT PROTEIN MAD1"/>
    <property type="match status" value="1"/>
</dbReference>
<dbReference type="GO" id="GO:0000776">
    <property type="term" value="C:kinetochore"/>
    <property type="evidence" value="ECO:0007669"/>
    <property type="project" value="TreeGrafter"/>
</dbReference>
<organism evidence="8 9">
    <name type="scientific">Dreissena polymorpha</name>
    <name type="common">Zebra mussel</name>
    <name type="synonym">Mytilus polymorpha</name>
    <dbReference type="NCBI Taxonomy" id="45954"/>
    <lineage>
        <taxon>Eukaryota</taxon>
        <taxon>Metazoa</taxon>
        <taxon>Spiralia</taxon>
        <taxon>Lophotrochozoa</taxon>
        <taxon>Mollusca</taxon>
        <taxon>Bivalvia</taxon>
        <taxon>Autobranchia</taxon>
        <taxon>Heteroconchia</taxon>
        <taxon>Euheterodonta</taxon>
        <taxon>Imparidentia</taxon>
        <taxon>Neoheterodontei</taxon>
        <taxon>Myida</taxon>
        <taxon>Dreissenoidea</taxon>
        <taxon>Dreissenidae</taxon>
        <taxon>Dreissena</taxon>
    </lineage>
</organism>
<evidence type="ECO:0000256" key="5">
    <source>
        <dbReference type="ARBA" id="ARBA00023242"/>
    </source>
</evidence>
<evidence type="ECO:0000256" key="6">
    <source>
        <dbReference type="ARBA" id="ARBA00023306"/>
    </source>
</evidence>
<reference evidence="8" key="1">
    <citation type="journal article" date="2019" name="bioRxiv">
        <title>The Genome of the Zebra Mussel, Dreissena polymorpha: A Resource for Invasive Species Research.</title>
        <authorList>
            <person name="McCartney M.A."/>
            <person name="Auch B."/>
            <person name="Kono T."/>
            <person name="Mallez S."/>
            <person name="Zhang Y."/>
            <person name="Obille A."/>
            <person name="Becker A."/>
            <person name="Abrahante J.E."/>
            <person name="Garbe J."/>
            <person name="Badalamenti J.P."/>
            <person name="Herman A."/>
            <person name="Mangelson H."/>
            <person name="Liachko I."/>
            <person name="Sullivan S."/>
            <person name="Sone E.D."/>
            <person name="Koren S."/>
            <person name="Silverstein K.A.T."/>
            <person name="Beckman K.B."/>
            <person name="Gohl D.M."/>
        </authorList>
    </citation>
    <scope>NUCLEOTIDE SEQUENCE</scope>
    <source>
        <strain evidence="8">Duluth1</strain>
        <tissue evidence="8">Whole animal</tissue>
    </source>
</reference>